<evidence type="ECO:0000256" key="2">
    <source>
        <dbReference type="ARBA" id="ARBA00022801"/>
    </source>
</evidence>
<dbReference type="GO" id="GO:0047652">
    <property type="term" value="F:allantoate deiminase activity"/>
    <property type="evidence" value="ECO:0007669"/>
    <property type="project" value="UniProtKB-EC"/>
</dbReference>
<dbReference type="InterPro" id="IPR010158">
    <property type="entry name" value="Amidase_Cbmase"/>
</dbReference>
<dbReference type="SUPFAM" id="SSF55031">
    <property type="entry name" value="Bacterial exopeptidase dimerisation domain"/>
    <property type="match status" value="1"/>
</dbReference>
<protein>
    <submittedName>
        <fullName evidence="4">Allantoate deiminase</fullName>
        <ecNumber evidence="4">3.5.3.9</ecNumber>
    </submittedName>
</protein>
<dbReference type="Proteomes" id="UP000808914">
    <property type="component" value="Unassembled WGS sequence"/>
</dbReference>
<keyword evidence="5" id="KW-1185">Reference proteome</keyword>
<dbReference type="InterPro" id="IPR036264">
    <property type="entry name" value="Bact_exopeptidase_dim_dom"/>
</dbReference>
<dbReference type="PIRSF" id="PIRSF001235">
    <property type="entry name" value="Amidase_carbamoylase"/>
    <property type="match status" value="1"/>
</dbReference>
<dbReference type="PANTHER" id="PTHR32494:SF5">
    <property type="entry name" value="ALLANTOATE AMIDOHYDROLASE"/>
    <property type="match status" value="1"/>
</dbReference>
<dbReference type="PANTHER" id="PTHR32494">
    <property type="entry name" value="ALLANTOATE DEIMINASE-RELATED"/>
    <property type="match status" value="1"/>
</dbReference>
<dbReference type="Gene3D" id="3.30.70.360">
    <property type="match status" value="1"/>
</dbReference>
<dbReference type="RefSeq" id="WP_205003792.1">
    <property type="nucleotide sequence ID" value="NZ_JAFBER010000013.1"/>
</dbReference>
<accession>A0ABS2Q2E2</accession>
<proteinExistence type="inferred from homology"/>
<dbReference type="NCBIfam" id="NF006768">
    <property type="entry name" value="PRK09290.1-1"/>
    <property type="match status" value="1"/>
</dbReference>
<dbReference type="EMBL" id="JAFBER010000013">
    <property type="protein sequence ID" value="MBM7645874.1"/>
    <property type="molecule type" value="Genomic_DNA"/>
</dbReference>
<evidence type="ECO:0000313" key="5">
    <source>
        <dbReference type="Proteomes" id="UP000808914"/>
    </source>
</evidence>
<comment type="caution">
    <text evidence="4">The sequence shown here is derived from an EMBL/GenBank/DDBJ whole genome shotgun (WGS) entry which is preliminary data.</text>
</comment>
<comment type="similarity">
    <text evidence="1">Belongs to the peptidase M20 family.</text>
</comment>
<evidence type="ECO:0000313" key="4">
    <source>
        <dbReference type="EMBL" id="MBM7645874.1"/>
    </source>
</evidence>
<evidence type="ECO:0000259" key="3">
    <source>
        <dbReference type="Pfam" id="PF07687"/>
    </source>
</evidence>
<name>A0ABS2Q2E2_9BACL</name>
<dbReference type="Gene3D" id="3.40.630.10">
    <property type="entry name" value="Zn peptidases"/>
    <property type="match status" value="1"/>
</dbReference>
<dbReference type="InterPro" id="IPR011650">
    <property type="entry name" value="Peptidase_M20_dimer"/>
</dbReference>
<reference evidence="4 5" key="1">
    <citation type="submission" date="2021-01" db="EMBL/GenBank/DDBJ databases">
        <title>Genomic Encyclopedia of Type Strains, Phase IV (KMG-IV): sequencing the most valuable type-strain genomes for metagenomic binning, comparative biology and taxonomic classification.</title>
        <authorList>
            <person name="Goeker M."/>
        </authorList>
    </citation>
    <scope>NUCLEOTIDE SEQUENCE [LARGE SCALE GENOMIC DNA]</scope>
    <source>
        <strain evidence="4 5">DSM 28236</strain>
    </source>
</reference>
<dbReference type="InterPro" id="IPR002933">
    <property type="entry name" value="Peptidase_M20"/>
</dbReference>
<keyword evidence="2 4" id="KW-0378">Hydrolase</keyword>
<gene>
    <name evidence="4" type="ORF">JOD45_002099</name>
</gene>
<dbReference type="CDD" id="cd03884">
    <property type="entry name" value="M20_bAS"/>
    <property type="match status" value="1"/>
</dbReference>
<evidence type="ECO:0000256" key="1">
    <source>
        <dbReference type="ARBA" id="ARBA00006153"/>
    </source>
</evidence>
<organism evidence="4 5">
    <name type="scientific">Scopulibacillus daqui</name>
    <dbReference type="NCBI Taxonomy" id="1469162"/>
    <lineage>
        <taxon>Bacteria</taxon>
        <taxon>Bacillati</taxon>
        <taxon>Bacillota</taxon>
        <taxon>Bacilli</taxon>
        <taxon>Bacillales</taxon>
        <taxon>Sporolactobacillaceae</taxon>
        <taxon>Scopulibacillus</taxon>
    </lineage>
</organism>
<dbReference type="Pfam" id="PF07687">
    <property type="entry name" value="M20_dimer"/>
    <property type="match status" value="1"/>
</dbReference>
<dbReference type="EC" id="3.5.3.9" evidence="4"/>
<feature type="domain" description="Peptidase M20 dimerisation" evidence="3">
    <location>
        <begin position="216"/>
        <end position="314"/>
    </location>
</feature>
<dbReference type="NCBIfam" id="NF006771">
    <property type="entry name" value="PRK09290.1-5"/>
    <property type="match status" value="1"/>
</dbReference>
<sequence>MNTKVDLNIEEETVKTLEWLGQFGRDSEGGISRLLYTQEWIDAQRSLAKLFEDEGLTVHQDEVGNLFGRLEGSVYKDETILTGSHVDTVKNGGLYDGQYGIVAGFIAIKYLKRKYGQPLRNIEVVSMAEEEGSRFPYTFWGSNNIVGKARKEDVKELKDFDGISFEEAMHKAGCDYKKNPEKIRDDLKAYIELHVEQGNVLETEGFPIGIVEHIVGQRRFTIEVTGQANHAGTTPMKYRKDAMNAASRMVCEINELALSYGDPLVATVGKIMLEPNIVNVVPGKAVFTLDIRHTSKALLEAFADKVTAKMRKIADKLGVEINIDMWMDADPVPMDQRIVKIIQNQCDENKLNYRLMHSGAGHDAQNFAEVVPAAMIFVPSRKGISHNPAEFTEPCDLAEGVKALIGALYKLGYQEEGV</sequence>
<dbReference type="NCBIfam" id="TIGR01879">
    <property type="entry name" value="hydantase"/>
    <property type="match status" value="1"/>
</dbReference>
<dbReference type="SUPFAM" id="SSF53187">
    <property type="entry name" value="Zn-dependent exopeptidases"/>
    <property type="match status" value="1"/>
</dbReference>
<dbReference type="Pfam" id="PF01546">
    <property type="entry name" value="Peptidase_M20"/>
    <property type="match status" value="1"/>
</dbReference>